<dbReference type="SUPFAM" id="SSF51735">
    <property type="entry name" value="NAD(P)-binding Rossmann-fold domains"/>
    <property type="match status" value="1"/>
</dbReference>
<dbReference type="PRINTS" id="PR00081">
    <property type="entry name" value="GDHRDH"/>
</dbReference>
<organism evidence="4 5">
    <name type="scientific">Viridothelium virens</name>
    <name type="common">Speckled blister lichen</name>
    <name type="synonym">Trypethelium virens</name>
    <dbReference type="NCBI Taxonomy" id="1048519"/>
    <lineage>
        <taxon>Eukaryota</taxon>
        <taxon>Fungi</taxon>
        <taxon>Dikarya</taxon>
        <taxon>Ascomycota</taxon>
        <taxon>Pezizomycotina</taxon>
        <taxon>Dothideomycetes</taxon>
        <taxon>Dothideomycetes incertae sedis</taxon>
        <taxon>Trypetheliales</taxon>
        <taxon>Trypetheliaceae</taxon>
        <taxon>Viridothelium</taxon>
    </lineage>
</organism>
<dbReference type="EMBL" id="ML991772">
    <property type="protein sequence ID" value="KAF2239601.1"/>
    <property type="molecule type" value="Genomic_DNA"/>
</dbReference>
<dbReference type="PANTHER" id="PTHR24320:SF252">
    <property type="entry name" value="DEHYDROGENASE_REDUCTASE FAMILY PROTEIN, PUTATIVE (AFU_ORTHOLOGUE AFUA_3G08550)-RELATED"/>
    <property type="match status" value="1"/>
</dbReference>
<protein>
    <submittedName>
        <fullName evidence="4">Retinol dehydrogenase</fullName>
    </submittedName>
</protein>
<dbReference type="InterPro" id="IPR036291">
    <property type="entry name" value="NAD(P)-bd_dom_sf"/>
</dbReference>
<evidence type="ECO:0000256" key="3">
    <source>
        <dbReference type="ARBA" id="ARBA00023002"/>
    </source>
</evidence>
<dbReference type="InterPro" id="IPR002347">
    <property type="entry name" value="SDR_fam"/>
</dbReference>
<dbReference type="Proteomes" id="UP000800092">
    <property type="component" value="Unassembled WGS sequence"/>
</dbReference>
<proteinExistence type="inferred from homology"/>
<comment type="similarity">
    <text evidence="1">Belongs to the short-chain dehydrogenases/reductases (SDR) family.</text>
</comment>
<dbReference type="AlphaFoldDB" id="A0A6A6HNM8"/>
<dbReference type="GO" id="GO:0016491">
    <property type="term" value="F:oxidoreductase activity"/>
    <property type="evidence" value="ECO:0007669"/>
    <property type="project" value="UniProtKB-KW"/>
</dbReference>
<evidence type="ECO:0000313" key="4">
    <source>
        <dbReference type="EMBL" id="KAF2239601.1"/>
    </source>
</evidence>
<keyword evidence="5" id="KW-1185">Reference proteome</keyword>
<dbReference type="Pfam" id="PF00106">
    <property type="entry name" value="adh_short"/>
    <property type="match status" value="1"/>
</dbReference>
<dbReference type="OrthoDB" id="542013at2759"/>
<keyword evidence="3" id="KW-0560">Oxidoreductase</keyword>
<dbReference type="PANTHER" id="PTHR24320">
    <property type="entry name" value="RETINOL DEHYDROGENASE"/>
    <property type="match status" value="1"/>
</dbReference>
<dbReference type="Gene3D" id="3.40.50.720">
    <property type="entry name" value="NAD(P)-binding Rossmann-like Domain"/>
    <property type="match status" value="1"/>
</dbReference>
<evidence type="ECO:0000313" key="5">
    <source>
        <dbReference type="Proteomes" id="UP000800092"/>
    </source>
</evidence>
<keyword evidence="2" id="KW-0521">NADP</keyword>
<reference evidence="4" key="1">
    <citation type="journal article" date="2020" name="Stud. Mycol.">
        <title>101 Dothideomycetes genomes: a test case for predicting lifestyles and emergence of pathogens.</title>
        <authorList>
            <person name="Haridas S."/>
            <person name="Albert R."/>
            <person name="Binder M."/>
            <person name="Bloem J."/>
            <person name="Labutti K."/>
            <person name="Salamov A."/>
            <person name="Andreopoulos B."/>
            <person name="Baker S."/>
            <person name="Barry K."/>
            <person name="Bills G."/>
            <person name="Bluhm B."/>
            <person name="Cannon C."/>
            <person name="Castanera R."/>
            <person name="Culley D."/>
            <person name="Daum C."/>
            <person name="Ezra D."/>
            <person name="Gonzalez J."/>
            <person name="Henrissat B."/>
            <person name="Kuo A."/>
            <person name="Liang C."/>
            <person name="Lipzen A."/>
            <person name="Lutzoni F."/>
            <person name="Magnuson J."/>
            <person name="Mondo S."/>
            <person name="Nolan M."/>
            <person name="Ohm R."/>
            <person name="Pangilinan J."/>
            <person name="Park H.-J."/>
            <person name="Ramirez L."/>
            <person name="Alfaro M."/>
            <person name="Sun H."/>
            <person name="Tritt A."/>
            <person name="Yoshinaga Y."/>
            <person name="Zwiers L.-H."/>
            <person name="Turgeon B."/>
            <person name="Goodwin S."/>
            <person name="Spatafora J."/>
            <person name="Crous P."/>
            <person name="Grigoriev I."/>
        </authorList>
    </citation>
    <scope>NUCLEOTIDE SEQUENCE</scope>
    <source>
        <strain evidence="4">Tuck. ex Michener</strain>
    </source>
</reference>
<accession>A0A6A6HNM8</accession>
<gene>
    <name evidence="4" type="ORF">EV356DRAFT_556861</name>
</gene>
<evidence type="ECO:0000256" key="2">
    <source>
        <dbReference type="ARBA" id="ARBA00022857"/>
    </source>
</evidence>
<sequence>MPLLIDFIYRQFIHSPPDPIASFNGKTIIVTGSSSGLGLEACRSMVRRGASQIILACRNVEKAKAAARDIQATTSCSADILQVWHLDMSSYASVQAFCDKVKSELPRLDVLLGNAGLGTRGFRMTEDNEEMITTNVVSTFLLGFLLHPKLRETAKKYSTQTYFTVTTSELYEYAKFEEGKARTGKIFATLNDRNTANMSERYDVSKLLQVFIIKQMAILSPCDSSGVIINGVAPGFCRSELTRDIDSSLIARFILRVLCRRPEVGARTLTNGASAGTESHGQYVPDCKITPTKGLTKGSTGAELQRRVWEELEQKLEAIRPGVTSLS</sequence>
<name>A0A6A6HNM8_VIRVR</name>
<evidence type="ECO:0000256" key="1">
    <source>
        <dbReference type="ARBA" id="ARBA00006484"/>
    </source>
</evidence>